<dbReference type="InterPro" id="IPR019887">
    <property type="entry name" value="Tscrpt_reg_AsnC/Lrp_C"/>
</dbReference>
<evidence type="ECO:0000313" key="6">
    <source>
        <dbReference type="Proteomes" id="UP000427906"/>
    </source>
</evidence>
<gene>
    <name evidence="5" type="ORF">DSCA_29170</name>
</gene>
<dbReference type="PANTHER" id="PTHR30154">
    <property type="entry name" value="LEUCINE-RESPONSIVE REGULATORY PROTEIN"/>
    <property type="match status" value="1"/>
</dbReference>
<dbReference type="Gene3D" id="3.30.70.920">
    <property type="match status" value="1"/>
</dbReference>
<protein>
    <submittedName>
        <fullName evidence="5">Transcriptional regulator</fullName>
    </submittedName>
</protein>
<evidence type="ECO:0000313" key="5">
    <source>
        <dbReference type="EMBL" id="BBO68987.1"/>
    </source>
</evidence>
<keyword evidence="1" id="KW-0805">Transcription regulation</keyword>
<name>A0A5K7YWD4_9BACT</name>
<dbReference type="AlphaFoldDB" id="A0A5K7YWD4"/>
<evidence type="ECO:0000256" key="1">
    <source>
        <dbReference type="ARBA" id="ARBA00023015"/>
    </source>
</evidence>
<dbReference type="KEGG" id="dalk:DSCA_29170"/>
<dbReference type="GO" id="GO:0005829">
    <property type="term" value="C:cytosol"/>
    <property type="evidence" value="ECO:0007669"/>
    <property type="project" value="TreeGrafter"/>
</dbReference>
<proteinExistence type="predicted"/>
<dbReference type="GO" id="GO:0043565">
    <property type="term" value="F:sequence-specific DNA binding"/>
    <property type="evidence" value="ECO:0007669"/>
    <property type="project" value="InterPro"/>
</dbReference>
<evidence type="ECO:0000259" key="4">
    <source>
        <dbReference type="PROSITE" id="PS50956"/>
    </source>
</evidence>
<dbReference type="GO" id="GO:0043200">
    <property type="term" value="P:response to amino acid"/>
    <property type="evidence" value="ECO:0007669"/>
    <property type="project" value="TreeGrafter"/>
</dbReference>
<dbReference type="InterPro" id="IPR036390">
    <property type="entry name" value="WH_DNA-bd_sf"/>
</dbReference>
<dbReference type="SUPFAM" id="SSF54909">
    <property type="entry name" value="Dimeric alpha+beta barrel"/>
    <property type="match status" value="1"/>
</dbReference>
<dbReference type="PRINTS" id="PR00033">
    <property type="entry name" value="HTHASNC"/>
</dbReference>
<keyword evidence="3" id="KW-0804">Transcription</keyword>
<keyword evidence="2" id="KW-0238">DNA-binding</keyword>
<feature type="domain" description="HTH asnC-type" evidence="4">
    <location>
        <begin position="6"/>
        <end position="66"/>
    </location>
</feature>
<dbReference type="PANTHER" id="PTHR30154:SF34">
    <property type="entry name" value="TRANSCRIPTIONAL REGULATOR AZLB"/>
    <property type="match status" value="1"/>
</dbReference>
<dbReference type="Proteomes" id="UP000427906">
    <property type="component" value="Chromosome"/>
</dbReference>
<dbReference type="SMART" id="SM00344">
    <property type="entry name" value="HTH_ASNC"/>
    <property type="match status" value="1"/>
</dbReference>
<reference evidence="5 6" key="1">
    <citation type="submission" date="2019-11" db="EMBL/GenBank/DDBJ databases">
        <title>Comparative genomics of hydrocarbon-degrading Desulfosarcina strains.</title>
        <authorList>
            <person name="Watanabe M."/>
            <person name="Kojima H."/>
            <person name="Fukui M."/>
        </authorList>
    </citation>
    <scope>NUCLEOTIDE SEQUENCE [LARGE SCALE GENOMIC DNA]</scope>
    <source>
        <strain evidence="5 6">PL12</strain>
    </source>
</reference>
<dbReference type="InterPro" id="IPR000485">
    <property type="entry name" value="AsnC-type_HTH_dom"/>
</dbReference>
<dbReference type="PROSITE" id="PS50956">
    <property type="entry name" value="HTH_ASNC_2"/>
    <property type="match status" value="1"/>
</dbReference>
<dbReference type="CDD" id="cd00090">
    <property type="entry name" value="HTH_ARSR"/>
    <property type="match status" value="1"/>
</dbReference>
<dbReference type="InterPro" id="IPR011008">
    <property type="entry name" value="Dimeric_a/b-barrel"/>
</dbReference>
<sequence length="150" mass="17420">MLNLPIDDIDAEIINMLKKNGRTPNTEIANVLNRSETAIRKRLKRLLDEEIIQIVAVVNQKKLGYEIEGNIRIKTDIKKTGQVKRELEALDRVWYIAQITGSSDFDVEFNARSQDDLRTLIENVNRIDGVLQTDVSIRLQLVKNRYDWEK</sequence>
<evidence type="ECO:0000256" key="2">
    <source>
        <dbReference type="ARBA" id="ARBA00023125"/>
    </source>
</evidence>
<dbReference type="RefSeq" id="WP_155317072.1">
    <property type="nucleotide sequence ID" value="NZ_AP021874.1"/>
</dbReference>
<dbReference type="EMBL" id="AP021874">
    <property type="protein sequence ID" value="BBO68987.1"/>
    <property type="molecule type" value="Genomic_DNA"/>
</dbReference>
<dbReference type="OrthoDB" id="34294at2"/>
<dbReference type="InterPro" id="IPR011991">
    <property type="entry name" value="ArsR-like_HTH"/>
</dbReference>
<accession>A0A5K7YWD4</accession>
<keyword evidence="6" id="KW-1185">Reference proteome</keyword>
<dbReference type="GO" id="GO:0006355">
    <property type="term" value="P:regulation of DNA-templated transcription"/>
    <property type="evidence" value="ECO:0007669"/>
    <property type="project" value="UniProtKB-ARBA"/>
</dbReference>
<organism evidence="5 6">
    <name type="scientific">Desulfosarcina alkanivorans</name>
    <dbReference type="NCBI Taxonomy" id="571177"/>
    <lineage>
        <taxon>Bacteria</taxon>
        <taxon>Pseudomonadati</taxon>
        <taxon>Thermodesulfobacteriota</taxon>
        <taxon>Desulfobacteria</taxon>
        <taxon>Desulfobacterales</taxon>
        <taxon>Desulfosarcinaceae</taxon>
        <taxon>Desulfosarcina</taxon>
    </lineage>
</organism>
<dbReference type="Pfam" id="PF13412">
    <property type="entry name" value="HTH_24"/>
    <property type="match status" value="1"/>
</dbReference>
<dbReference type="InterPro" id="IPR019888">
    <property type="entry name" value="Tscrpt_reg_AsnC-like"/>
</dbReference>
<dbReference type="Gene3D" id="1.10.10.10">
    <property type="entry name" value="Winged helix-like DNA-binding domain superfamily/Winged helix DNA-binding domain"/>
    <property type="match status" value="1"/>
</dbReference>
<evidence type="ECO:0000256" key="3">
    <source>
        <dbReference type="ARBA" id="ARBA00023163"/>
    </source>
</evidence>
<dbReference type="InterPro" id="IPR036388">
    <property type="entry name" value="WH-like_DNA-bd_sf"/>
</dbReference>
<dbReference type="Pfam" id="PF01037">
    <property type="entry name" value="AsnC_trans_reg"/>
    <property type="match status" value="1"/>
</dbReference>
<dbReference type="SUPFAM" id="SSF46785">
    <property type="entry name" value="Winged helix' DNA-binding domain"/>
    <property type="match status" value="1"/>
</dbReference>